<keyword evidence="3" id="KW-1185">Reference proteome</keyword>
<gene>
    <name evidence="2" type="ORF">AVEN_208722_1</name>
</gene>
<feature type="compositionally biased region" description="Low complexity" evidence="1">
    <location>
        <begin position="49"/>
        <end position="60"/>
    </location>
</feature>
<comment type="caution">
    <text evidence="2">The sequence shown here is derived from an EMBL/GenBank/DDBJ whole genome shotgun (WGS) entry which is preliminary data.</text>
</comment>
<protein>
    <submittedName>
        <fullName evidence="2">Uncharacterized protein</fullName>
    </submittedName>
</protein>
<dbReference type="Proteomes" id="UP000499080">
    <property type="component" value="Unassembled WGS sequence"/>
</dbReference>
<evidence type="ECO:0000313" key="2">
    <source>
        <dbReference type="EMBL" id="GBO27773.1"/>
    </source>
</evidence>
<sequence length="79" mass="8644">MTSAPRTQILDSPRSSIPADRSPNDDCYNWVFDPLANGNVKVICDTVETSSESTSATEDSVFTEDNSTTTKSILSIKER</sequence>
<feature type="region of interest" description="Disordered" evidence="1">
    <location>
        <begin position="1"/>
        <end position="23"/>
    </location>
</feature>
<feature type="compositionally biased region" description="Polar residues" evidence="1">
    <location>
        <begin position="63"/>
        <end position="73"/>
    </location>
</feature>
<evidence type="ECO:0000313" key="3">
    <source>
        <dbReference type="Proteomes" id="UP000499080"/>
    </source>
</evidence>
<proteinExistence type="predicted"/>
<dbReference type="EMBL" id="BGPR01050830">
    <property type="protein sequence ID" value="GBO27773.1"/>
    <property type="molecule type" value="Genomic_DNA"/>
</dbReference>
<organism evidence="2 3">
    <name type="scientific">Araneus ventricosus</name>
    <name type="common">Orbweaver spider</name>
    <name type="synonym">Epeira ventricosa</name>
    <dbReference type="NCBI Taxonomy" id="182803"/>
    <lineage>
        <taxon>Eukaryota</taxon>
        <taxon>Metazoa</taxon>
        <taxon>Ecdysozoa</taxon>
        <taxon>Arthropoda</taxon>
        <taxon>Chelicerata</taxon>
        <taxon>Arachnida</taxon>
        <taxon>Araneae</taxon>
        <taxon>Araneomorphae</taxon>
        <taxon>Entelegynae</taxon>
        <taxon>Araneoidea</taxon>
        <taxon>Araneidae</taxon>
        <taxon>Araneus</taxon>
    </lineage>
</organism>
<name>A0A4Y2VQW2_ARAVE</name>
<feature type="compositionally biased region" description="Polar residues" evidence="1">
    <location>
        <begin position="1"/>
        <end position="15"/>
    </location>
</feature>
<evidence type="ECO:0000256" key="1">
    <source>
        <dbReference type="SAM" id="MobiDB-lite"/>
    </source>
</evidence>
<dbReference type="AlphaFoldDB" id="A0A4Y2VQW2"/>
<feature type="region of interest" description="Disordered" evidence="1">
    <location>
        <begin position="49"/>
        <end position="79"/>
    </location>
</feature>
<accession>A0A4Y2VQW2</accession>
<reference evidence="2 3" key="1">
    <citation type="journal article" date="2019" name="Sci. Rep.">
        <title>Orb-weaving spider Araneus ventricosus genome elucidates the spidroin gene catalogue.</title>
        <authorList>
            <person name="Kono N."/>
            <person name="Nakamura H."/>
            <person name="Ohtoshi R."/>
            <person name="Moran D.A.P."/>
            <person name="Shinohara A."/>
            <person name="Yoshida Y."/>
            <person name="Fujiwara M."/>
            <person name="Mori M."/>
            <person name="Tomita M."/>
            <person name="Arakawa K."/>
        </authorList>
    </citation>
    <scope>NUCLEOTIDE SEQUENCE [LARGE SCALE GENOMIC DNA]</scope>
</reference>